<evidence type="ECO:0000313" key="2">
    <source>
        <dbReference type="EMBL" id="VFJ43599.1"/>
    </source>
</evidence>
<feature type="domain" description="Fido" evidence="1">
    <location>
        <begin position="7"/>
        <end position="124"/>
    </location>
</feature>
<dbReference type="InterPro" id="IPR006440">
    <property type="entry name" value="Doc"/>
</dbReference>
<dbReference type="SUPFAM" id="SSF140931">
    <property type="entry name" value="Fic-like"/>
    <property type="match status" value="1"/>
</dbReference>
<dbReference type="PANTHER" id="PTHR39426:SF1">
    <property type="entry name" value="HOMOLOGY TO DEATH-ON-CURING PROTEIN OF PHAGE P1"/>
    <property type="match status" value="1"/>
</dbReference>
<reference evidence="2" key="1">
    <citation type="submission" date="2019-02" db="EMBL/GenBank/DDBJ databases">
        <authorList>
            <person name="Gruber-Vodicka R. H."/>
            <person name="Seah K. B. B."/>
        </authorList>
    </citation>
    <scope>NUCLEOTIDE SEQUENCE</scope>
    <source>
        <strain evidence="2">BECK_DK161</strain>
        <strain evidence="3">BECK_DK47</strain>
    </source>
</reference>
<dbReference type="EMBL" id="CAADEY010000006">
    <property type="protein sequence ID" value="VFJ43599.1"/>
    <property type="molecule type" value="Genomic_DNA"/>
</dbReference>
<dbReference type="PIRSF" id="PIRSF018297">
    <property type="entry name" value="Doc"/>
    <property type="match status" value="1"/>
</dbReference>
<dbReference type="Gene3D" id="1.20.120.1870">
    <property type="entry name" value="Fic/DOC protein, Fido domain"/>
    <property type="match status" value="1"/>
</dbReference>
<evidence type="ECO:0000259" key="1">
    <source>
        <dbReference type="PROSITE" id="PS51459"/>
    </source>
</evidence>
<dbReference type="PROSITE" id="PS51459">
    <property type="entry name" value="FIDO"/>
    <property type="match status" value="1"/>
</dbReference>
<proteinExistence type="predicted"/>
<organism evidence="2">
    <name type="scientific">Candidatus Kentrum sp. DK</name>
    <dbReference type="NCBI Taxonomy" id="2126562"/>
    <lineage>
        <taxon>Bacteria</taxon>
        <taxon>Pseudomonadati</taxon>
        <taxon>Pseudomonadota</taxon>
        <taxon>Gammaproteobacteria</taxon>
        <taxon>Candidatus Kentrum</taxon>
    </lineage>
</organism>
<accession>A0A450RWW0</accession>
<dbReference type="InterPro" id="IPR003812">
    <property type="entry name" value="Fido"/>
</dbReference>
<dbReference type="PANTHER" id="PTHR39426">
    <property type="entry name" value="HOMOLOGY TO DEATH-ON-CURING PROTEIN OF PHAGE P1"/>
    <property type="match status" value="1"/>
</dbReference>
<dbReference type="NCBIfam" id="TIGR01550">
    <property type="entry name" value="DOC_P1"/>
    <property type="match status" value="1"/>
</dbReference>
<dbReference type="InterPro" id="IPR036597">
    <property type="entry name" value="Fido-like_dom_sf"/>
</dbReference>
<name>A0A450RWW0_9GAMM</name>
<evidence type="ECO:0000313" key="3">
    <source>
        <dbReference type="EMBL" id="VFJ47758.1"/>
    </source>
</evidence>
<gene>
    <name evidence="3" type="ORF">BECKDK2373B_GA0170837_101832</name>
    <name evidence="2" type="ORF">BECKDK2373C_GA0170839_10065</name>
</gene>
<dbReference type="AlphaFoldDB" id="A0A450RWW0"/>
<protein>
    <submittedName>
        <fullName evidence="2">Death on curing protein</fullName>
    </submittedName>
</protein>
<sequence length="140" mass="15497">MKQPRWILKEVAISVHGMLIAEHGGRPGIRDEGLLDSALARPRQLFSYRPESTIFALAAAYGFGLARNHPFVDGNKRVALAMVAMFLERNGFSLDAPEPEVVVVMEQLAANTLSESEFSEWIRDSSISDDQSRLQGDDPP</sequence>
<dbReference type="EMBL" id="CAADEX010000018">
    <property type="protein sequence ID" value="VFJ47758.1"/>
    <property type="molecule type" value="Genomic_DNA"/>
</dbReference>
<dbReference type="Pfam" id="PF02661">
    <property type="entry name" value="Fic"/>
    <property type="match status" value="1"/>
</dbReference>
<dbReference type="InterPro" id="IPR053737">
    <property type="entry name" value="Type_II_TA_Toxin"/>
</dbReference>
<dbReference type="GO" id="GO:0016301">
    <property type="term" value="F:kinase activity"/>
    <property type="evidence" value="ECO:0007669"/>
    <property type="project" value="InterPro"/>
</dbReference>